<reference evidence="2" key="1">
    <citation type="submission" date="2020-10" db="EMBL/GenBank/DDBJ databases">
        <authorList>
            <person name="Gilroy R."/>
        </authorList>
    </citation>
    <scope>NUCLEOTIDE SEQUENCE</scope>
    <source>
        <strain evidence="2">ChiGjej1B1-24693</strain>
    </source>
</reference>
<organism evidence="2 3">
    <name type="scientific">Candidatus Avipropionibacterium avicola</name>
    <dbReference type="NCBI Taxonomy" id="2840701"/>
    <lineage>
        <taxon>Bacteria</taxon>
        <taxon>Bacillati</taxon>
        <taxon>Actinomycetota</taxon>
        <taxon>Actinomycetes</taxon>
        <taxon>Propionibacteriales</taxon>
        <taxon>Propionibacteriaceae</taxon>
        <taxon>Propionibacteriaceae incertae sedis</taxon>
        <taxon>Candidatus Avipropionibacterium</taxon>
    </lineage>
</organism>
<feature type="transmembrane region" description="Helical" evidence="1">
    <location>
        <begin position="189"/>
        <end position="211"/>
    </location>
</feature>
<proteinExistence type="predicted"/>
<accession>A0A9D1GY50</accession>
<sequence>MEPTPDSPTVQSSEQIDAVNGDRQRRTLVASVVALLVGAKLAVLLHEVAHWVTGAVLGHPSQLYSYAVEHTGTMTPADEATAVLAGPVLSILLGLLLTTWLPLRHTAGVWHLVWLWTGFASLQEGVTYLVITPVGAGDTAAAAEVLGWHPVIIIGLGVVGIAGMFWQARRFAVHMMRHCGHDRGLAWRFAFIPWIVGSAILVVIQLIDLAIGPGSTSVAENVIIVFASISITVFAPMGFIFWSRAKAEREPLVLPSWPIGPTVLLVVLLVTNIVLLLTGPTLG</sequence>
<feature type="transmembrane region" description="Helical" evidence="1">
    <location>
        <begin position="80"/>
        <end position="101"/>
    </location>
</feature>
<keyword evidence="1" id="KW-1133">Transmembrane helix</keyword>
<gene>
    <name evidence="2" type="ORF">IAA98_03535</name>
</gene>
<name>A0A9D1GY50_9ACTN</name>
<evidence type="ECO:0000313" key="2">
    <source>
        <dbReference type="EMBL" id="HIT74635.1"/>
    </source>
</evidence>
<feature type="transmembrane region" description="Helical" evidence="1">
    <location>
        <begin position="113"/>
        <end position="136"/>
    </location>
</feature>
<dbReference type="EMBL" id="DVLP01000100">
    <property type="protein sequence ID" value="HIT74635.1"/>
    <property type="molecule type" value="Genomic_DNA"/>
</dbReference>
<feature type="transmembrane region" description="Helical" evidence="1">
    <location>
        <begin position="28"/>
        <end position="46"/>
    </location>
</feature>
<keyword evidence="1" id="KW-0812">Transmembrane</keyword>
<evidence type="ECO:0000256" key="1">
    <source>
        <dbReference type="SAM" id="Phobius"/>
    </source>
</evidence>
<comment type="caution">
    <text evidence="2">The sequence shown here is derived from an EMBL/GenBank/DDBJ whole genome shotgun (WGS) entry which is preliminary data.</text>
</comment>
<feature type="transmembrane region" description="Helical" evidence="1">
    <location>
        <begin position="223"/>
        <end position="242"/>
    </location>
</feature>
<evidence type="ECO:0000313" key="3">
    <source>
        <dbReference type="Proteomes" id="UP000886842"/>
    </source>
</evidence>
<feature type="transmembrane region" description="Helical" evidence="1">
    <location>
        <begin position="148"/>
        <end position="168"/>
    </location>
</feature>
<reference evidence="2" key="2">
    <citation type="journal article" date="2021" name="PeerJ">
        <title>Extensive microbial diversity within the chicken gut microbiome revealed by metagenomics and culture.</title>
        <authorList>
            <person name="Gilroy R."/>
            <person name="Ravi A."/>
            <person name="Getino M."/>
            <person name="Pursley I."/>
            <person name="Horton D.L."/>
            <person name="Alikhan N.F."/>
            <person name="Baker D."/>
            <person name="Gharbi K."/>
            <person name="Hall N."/>
            <person name="Watson M."/>
            <person name="Adriaenssens E.M."/>
            <person name="Foster-Nyarko E."/>
            <person name="Jarju S."/>
            <person name="Secka A."/>
            <person name="Antonio M."/>
            <person name="Oren A."/>
            <person name="Chaudhuri R.R."/>
            <person name="La Ragione R."/>
            <person name="Hildebrand F."/>
            <person name="Pallen M.J."/>
        </authorList>
    </citation>
    <scope>NUCLEOTIDE SEQUENCE</scope>
    <source>
        <strain evidence="2">ChiGjej1B1-24693</strain>
    </source>
</reference>
<dbReference type="Proteomes" id="UP000886842">
    <property type="component" value="Unassembled WGS sequence"/>
</dbReference>
<feature type="transmembrane region" description="Helical" evidence="1">
    <location>
        <begin position="254"/>
        <end position="277"/>
    </location>
</feature>
<keyword evidence="1" id="KW-0472">Membrane</keyword>
<dbReference type="AlphaFoldDB" id="A0A9D1GY50"/>
<protein>
    <submittedName>
        <fullName evidence="2">Uncharacterized protein</fullName>
    </submittedName>
</protein>